<dbReference type="AlphaFoldDB" id="A0AAE1ESF7"/>
<name>A0AAE1ESF7_PETCI</name>
<keyword evidence="2" id="KW-0732">Signal</keyword>
<dbReference type="Proteomes" id="UP001286313">
    <property type="component" value="Unassembled WGS sequence"/>
</dbReference>
<proteinExistence type="predicted"/>
<feature type="coiled-coil region" evidence="1">
    <location>
        <begin position="216"/>
        <end position="246"/>
    </location>
</feature>
<sequence>MPLSGGVNVLLVMAVMSSTSLAEVLTSSSPYDLLSTFAWATLDFPVTPDALVSLEGLNLTTSDINALKAVYLKPRKKRTIFLHNRRTASIDLETRYKLPLFPLADAAVFLDVVFICAFNVLEVVDQNGNFNFGKKATKKWREKIVDMATDLEGLLSMFGIEGGGCIRRSLCELATMPPLHPEGLVGEMIDVLLRHVSNTSSVNNFIMDAFHYIAKKNEETGKEEDLEEEAEEIEMEEEEVEGVMKKKYLGKKDEFRMRKIKNNNKEKQRQHRSLLSYLEAVEYGRHYGNCWAAFSQCPISFFDLLRNPYDPPDSYYDPLESSDYP</sequence>
<evidence type="ECO:0000313" key="3">
    <source>
        <dbReference type="EMBL" id="KAK3860684.1"/>
    </source>
</evidence>
<evidence type="ECO:0000256" key="2">
    <source>
        <dbReference type="SAM" id="SignalP"/>
    </source>
</evidence>
<evidence type="ECO:0000313" key="4">
    <source>
        <dbReference type="Proteomes" id="UP001286313"/>
    </source>
</evidence>
<feature type="chain" id="PRO_5042120412" evidence="2">
    <location>
        <begin position="23"/>
        <end position="325"/>
    </location>
</feature>
<protein>
    <submittedName>
        <fullName evidence="3">Uncharacterized protein</fullName>
    </submittedName>
</protein>
<dbReference type="Pfam" id="PF07841">
    <property type="entry name" value="DM4_12"/>
    <property type="match status" value="1"/>
</dbReference>
<accession>A0AAE1ESF7</accession>
<evidence type="ECO:0000256" key="1">
    <source>
        <dbReference type="SAM" id="Coils"/>
    </source>
</evidence>
<dbReference type="EMBL" id="JAWQEG010004656">
    <property type="protein sequence ID" value="KAK3860684.1"/>
    <property type="molecule type" value="Genomic_DNA"/>
</dbReference>
<comment type="caution">
    <text evidence="3">The sequence shown here is derived from an EMBL/GenBank/DDBJ whole genome shotgun (WGS) entry which is preliminary data.</text>
</comment>
<organism evidence="3 4">
    <name type="scientific">Petrolisthes cinctipes</name>
    <name type="common">Flat porcelain crab</name>
    <dbReference type="NCBI Taxonomy" id="88211"/>
    <lineage>
        <taxon>Eukaryota</taxon>
        <taxon>Metazoa</taxon>
        <taxon>Ecdysozoa</taxon>
        <taxon>Arthropoda</taxon>
        <taxon>Crustacea</taxon>
        <taxon>Multicrustacea</taxon>
        <taxon>Malacostraca</taxon>
        <taxon>Eumalacostraca</taxon>
        <taxon>Eucarida</taxon>
        <taxon>Decapoda</taxon>
        <taxon>Pleocyemata</taxon>
        <taxon>Anomura</taxon>
        <taxon>Galatheoidea</taxon>
        <taxon>Porcellanidae</taxon>
        <taxon>Petrolisthes</taxon>
    </lineage>
</organism>
<dbReference type="InterPro" id="IPR006631">
    <property type="entry name" value="DM4_12"/>
</dbReference>
<gene>
    <name evidence="3" type="ORF">Pcinc_033277</name>
</gene>
<reference evidence="3" key="1">
    <citation type="submission" date="2023-10" db="EMBL/GenBank/DDBJ databases">
        <title>Genome assemblies of two species of porcelain crab, Petrolisthes cinctipes and Petrolisthes manimaculis (Anomura: Porcellanidae).</title>
        <authorList>
            <person name="Angst P."/>
        </authorList>
    </citation>
    <scope>NUCLEOTIDE SEQUENCE</scope>
    <source>
        <strain evidence="3">PB745_01</strain>
        <tissue evidence="3">Gill</tissue>
    </source>
</reference>
<dbReference type="PANTHER" id="PTHR21398:SF6">
    <property type="entry name" value="AGAP007094-PA"/>
    <property type="match status" value="1"/>
</dbReference>
<keyword evidence="4" id="KW-1185">Reference proteome</keyword>
<feature type="signal peptide" evidence="2">
    <location>
        <begin position="1"/>
        <end position="22"/>
    </location>
</feature>
<keyword evidence="1" id="KW-0175">Coiled coil</keyword>
<dbReference type="PANTHER" id="PTHR21398">
    <property type="entry name" value="AGAP007094-PA"/>
    <property type="match status" value="1"/>
</dbReference>